<dbReference type="Pfam" id="PF13530">
    <property type="entry name" value="SCP2_2"/>
    <property type="match status" value="1"/>
</dbReference>
<dbReference type="PROSITE" id="PS51186">
    <property type="entry name" value="GNAT"/>
    <property type="match status" value="1"/>
</dbReference>
<dbReference type="Pfam" id="PF17668">
    <property type="entry name" value="Acetyltransf_17"/>
    <property type="match status" value="1"/>
</dbReference>
<dbReference type="InterPro" id="IPR041380">
    <property type="entry name" value="Acetyltransf_17"/>
</dbReference>
<dbReference type="RefSeq" id="WP_154076396.1">
    <property type="nucleotide sequence ID" value="NZ_CP045929.1"/>
</dbReference>
<dbReference type="KEGG" id="sace:GIY23_09980"/>
<dbReference type="SUPFAM" id="SSF55718">
    <property type="entry name" value="SCP-like"/>
    <property type="match status" value="1"/>
</dbReference>
<dbReference type="Proteomes" id="UP000371041">
    <property type="component" value="Chromosome"/>
</dbReference>
<dbReference type="InterPro" id="IPR036527">
    <property type="entry name" value="SCP2_sterol-bd_dom_sf"/>
</dbReference>
<dbReference type="PANTHER" id="PTHR37817">
    <property type="entry name" value="N-ACETYLTRANSFERASE EIS"/>
    <property type="match status" value="1"/>
</dbReference>
<dbReference type="InterPro" id="IPR051554">
    <property type="entry name" value="Acetyltransferase_Eis"/>
</dbReference>
<dbReference type="InterPro" id="IPR016181">
    <property type="entry name" value="Acyl_CoA_acyltransferase"/>
</dbReference>
<keyword evidence="2 4" id="KW-0808">Transferase</keyword>
<dbReference type="InterPro" id="IPR025559">
    <property type="entry name" value="Eis_dom"/>
</dbReference>
<dbReference type="NCBIfam" id="NF002367">
    <property type="entry name" value="PRK01346.1-4"/>
    <property type="match status" value="1"/>
</dbReference>
<dbReference type="InterPro" id="IPR000182">
    <property type="entry name" value="GNAT_dom"/>
</dbReference>
<feature type="active site" description="Proton acceptor; via carboxylate" evidence="4">
    <location>
        <position position="398"/>
    </location>
</feature>
<dbReference type="HAMAP" id="MF_01812">
    <property type="entry name" value="Eis"/>
    <property type="match status" value="1"/>
</dbReference>
<feature type="binding site" evidence="4">
    <location>
        <begin position="118"/>
        <end position="119"/>
    </location>
    <ligand>
        <name>acetyl-CoA</name>
        <dbReference type="ChEBI" id="CHEBI:57288"/>
    </ligand>
</feature>
<evidence type="ECO:0000256" key="1">
    <source>
        <dbReference type="ARBA" id="ARBA00009213"/>
    </source>
</evidence>
<dbReference type="SUPFAM" id="SSF55729">
    <property type="entry name" value="Acyl-CoA N-acyltransferases (Nat)"/>
    <property type="match status" value="1"/>
</dbReference>
<evidence type="ECO:0000313" key="6">
    <source>
        <dbReference type="EMBL" id="QGK69803.1"/>
    </source>
</evidence>
<dbReference type="InterPro" id="IPR022902">
    <property type="entry name" value="NAcTrfase_Eis"/>
</dbReference>
<feature type="domain" description="N-acetyltransferase" evidence="5">
    <location>
        <begin position="3"/>
        <end position="151"/>
    </location>
</feature>
<dbReference type="Gene3D" id="3.40.630.30">
    <property type="match status" value="2"/>
</dbReference>
<dbReference type="PANTHER" id="PTHR37817:SF1">
    <property type="entry name" value="N-ACETYLTRANSFERASE EIS"/>
    <property type="match status" value="1"/>
</dbReference>
<proteinExistence type="inferred from homology"/>
<evidence type="ECO:0000256" key="2">
    <source>
        <dbReference type="ARBA" id="ARBA00022679"/>
    </source>
</evidence>
<gene>
    <name evidence="6" type="ORF">GIY23_09980</name>
</gene>
<feature type="binding site" evidence="4">
    <location>
        <begin position="90"/>
        <end position="95"/>
    </location>
    <ligand>
        <name>acetyl-CoA</name>
        <dbReference type="ChEBI" id="CHEBI:57288"/>
    </ligand>
</feature>
<dbReference type="GO" id="GO:0030649">
    <property type="term" value="P:aminoglycoside antibiotic catabolic process"/>
    <property type="evidence" value="ECO:0007669"/>
    <property type="project" value="TreeGrafter"/>
</dbReference>
<comment type="similarity">
    <text evidence="1 4">Belongs to the acetyltransferase Eis family.</text>
</comment>
<evidence type="ECO:0000256" key="4">
    <source>
        <dbReference type="HAMAP-Rule" id="MF_01812"/>
    </source>
</evidence>
<dbReference type="Pfam" id="PF13527">
    <property type="entry name" value="Acetyltransf_9"/>
    <property type="match status" value="1"/>
</dbReference>
<evidence type="ECO:0000259" key="5">
    <source>
        <dbReference type="PROSITE" id="PS51186"/>
    </source>
</evidence>
<reference evidence="7" key="1">
    <citation type="submission" date="2019-11" db="EMBL/GenBank/DDBJ databases">
        <title>The complete genome sequence of Saccharopolyspora sp. E2A.</title>
        <authorList>
            <person name="Zhang G."/>
        </authorList>
    </citation>
    <scope>NUCLEOTIDE SEQUENCE [LARGE SCALE GENOMIC DNA]</scope>
    <source>
        <strain evidence="7">E2A</strain>
    </source>
</reference>
<keyword evidence="3 4" id="KW-0012">Acyltransferase</keyword>
<protein>
    <submittedName>
        <fullName evidence="6">GNAT family N-acetyltransferase</fullName>
    </submittedName>
</protein>
<organism evidence="6 7">
    <name type="scientific">Allosaccharopolyspora coralli</name>
    <dbReference type="NCBI Taxonomy" id="2665642"/>
    <lineage>
        <taxon>Bacteria</taxon>
        <taxon>Bacillati</taxon>
        <taxon>Actinomycetota</taxon>
        <taxon>Actinomycetes</taxon>
        <taxon>Pseudonocardiales</taxon>
        <taxon>Pseudonocardiaceae</taxon>
        <taxon>Allosaccharopolyspora</taxon>
    </lineage>
</organism>
<dbReference type="EMBL" id="CP045929">
    <property type="protein sequence ID" value="QGK69803.1"/>
    <property type="molecule type" value="Genomic_DNA"/>
</dbReference>
<feature type="active site" description="Proton donor" evidence="4">
    <location>
        <position position="123"/>
    </location>
</feature>
<dbReference type="AlphaFoldDB" id="A0A5Q3Q631"/>
<keyword evidence="7" id="KW-1185">Reference proteome</keyword>
<dbReference type="Gene3D" id="3.30.1050.10">
    <property type="entry name" value="SCP2 sterol-binding domain"/>
    <property type="match status" value="1"/>
</dbReference>
<dbReference type="GO" id="GO:0034069">
    <property type="term" value="F:aminoglycoside N-acetyltransferase activity"/>
    <property type="evidence" value="ECO:0007669"/>
    <property type="project" value="TreeGrafter"/>
</dbReference>
<evidence type="ECO:0000313" key="7">
    <source>
        <dbReference type="Proteomes" id="UP000371041"/>
    </source>
</evidence>
<comment type="subunit">
    <text evidence="4">Homohexamer; trimer of dimers.</text>
</comment>
<feature type="binding site" evidence="4">
    <location>
        <begin position="82"/>
        <end position="84"/>
    </location>
    <ligand>
        <name>acetyl-CoA</name>
        <dbReference type="ChEBI" id="CHEBI:57288"/>
    </ligand>
</feature>
<name>A0A5Q3Q631_9PSEU</name>
<evidence type="ECO:0000256" key="3">
    <source>
        <dbReference type="ARBA" id="ARBA00023315"/>
    </source>
</evidence>
<accession>A0A5Q3Q631</accession>
<sequence>MGVDVRALDPAEYRAAQDVFMAALMRPPTTDEQWRVREGTIRQGDVLGGFHDGTLAGTTRLFGSTLRVPGGAAVPAGAVTAVGVRADKTRRGVLTALMRAQLTDAKNRGHVVAMLHASEAAIYGRFGYGAATRARQVRLTIASVKWRDDMPRGGAVRLVDRADAEKLLPELYRRIGTARPGMMERSDGWWRVGFSRHEQRSLYGYAVHSDEHGDDDGYALYHAVPLGGDDIKLQVHDLVAATSTAAAELWRFLTGIDLATEIEAARPVDEPLEWWLQDARQCRTVDVFDDLWVRLVDVPAALHARTFGGSTPVVIEVRDRILPQNDGVYRIGSDGAERSERSPQLVMDVESLGALYLGDVSVSTVAAANRVEVRDPAALEDADAVFTTPRQPWCGTHF</sequence>